<accession>A0A8T0CCL5</accession>
<dbReference type="AlphaFoldDB" id="A0A8T0CCL5"/>
<comment type="caution">
    <text evidence="1">The sequence shown here is derived from an EMBL/GenBank/DDBJ whole genome shotgun (WGS) entry which is preliminary data.</text>
</comment>
<sequence length="80" mass="8799">MQKSDGYCLDGNRLLLVSGTYGAANSTYRTELSNFMTIKAIGTDSSNTCLVVLALSCCSIFYRQEALYDKRITALCLFGH</sequence>
<name>A0A8T0CCL5_9GAMM</name>
<protein>
    <submittedName>
        <fullName evidence="1">Uncharacterized protein</fullName>
    </submittedName>
</protein>
<evidence type="ECO:0000313" key="1">
    <source>
        <dbReference type="EMBL" id="KAF7788524.1"/>
    </source>
</evidence>
<dbReference type="Proteomes" id="UP000016480">
    <property type="component" value="Unassembled WGS sequence"/>
</dbReference>
<evidence type="ECO:0000313" key="2">
    <source>
        <dbReference type="Proteomes" id="UP000016480"/>
    </source>
</evidence>
<dbReference type="EMBL" id="AHCD03000024">
    <property type="protein sequence ID" value="KAF7788524.1"/>
    <property type="molecule type" value="Genomic_DNA"/>
</dbReference>
<reference evidence="1 2" key="1">
    <citation type="journal article" date="2012" name="J. Bacteriol.">
        <title>Genome sequence of the cycloprodigiosin-producing bacterial strain Pseudoalteromonas rubra ATCC 29570(T).</title>
        <authorList>
            <person name="Xie B.B."/>
            <person name="Shu Y.L."/>
            <person name="Qin Q.L."/>
            <person name="Rong J.C."/>
            <person name="Zhang X.Y."/>
            <person name="Chen X.L."/>
            <person name="Zhou B.C."/>
            <person name="Zhang Y.Z."/>
        </authorList>
    </citation>
    <scope>NUCLEOTIDE SEQUENCE [LARGE SCALE GENOMIC DNA]</scope>
    <source>
        <strain evidence="1 2">DSM 6842</strain>
    </source>
</reference>
<gene>
    <name evidence="1" type="ORF">PRUB_a5393</name>
</gene>
<proteinExistence type="predicted"/>
<organism evidence="1 2">
    <name type="scientific">Pseudoalteromonas rubra</name>
    <dbReference type="NCBI Taxonomy" id="43658"/>
    <lineage>
        <taxon>Bacteria</taxon>
        <taxon>Pseudomonadati</taxon>
        <taxon>Pseudomonadota</taxon>
        <taxon>Gammaproteobacteria</taxon>
        <taxon>Alteromonadales</taxon>
        <taxon>Pseudoalteromonadaceae</taxon>
        <taxon>Pseudoalteromonas</taxon>
    </lineage>
</organism>